<dbReference type="InterPro" id="IPR017930">
    <property type="entry name" value="Myb_dom"/>
</dbReference>
<evidence type="ECO:0000256" key="3">
    <source>
        <dbReference type="ARBA" id="ARBA00023125"/>
    </source>
</evidence>
<feature type="domain" description="Myb-like" evidence="6">
    <location>
        <begin position="13"/>
        <end position="65"/>
    </location>
</feature>
<dbReference type="PROSITE" id="PS50090">
    <property type="entry name" value="MYB_LIKE"/>
    <property type="match status" value="2"/>
</dbReference>
<dbReference type="SUPFAM" id="SSF46689">
    <property type="entry name" value="Homeodomain-like"/>
    <property type="match status" value="1"/>
</dbReference>
<accession>A0ABU6T8B7</accession>
<gene>
    <name evidence="8" type="ORF">PIB30_014128</name>
</gene>
<organism evidence="8 9">
    <name type="scientific">Stylosanthes scabra</name>
    <dbReference type="NCBI Taxonomy" id="79078"/>
    <lineage>
        <taxon>Eukaryota</taxon>
        <taxon>Viridiplantae</taxon>
        <taxon>Streptophyta</taxon>
        <taxon>Embryophyta</taxon>
        <taxon>Tracheophyta</taxon>
        <taxon>Spermatophyta</taxon>
        <taxon>Magnoliopsida</taxon>
        <taxon>eudicotyledons</taxon>
        <taxon>Gunneridae</taxon>
        <taxon>Pentapetalae</taxon>
        <taxon>rosids</taxon>
        <taxon>fabids</taxon>
        <taxon>Fabales</taxon>
        <taxon>Fabaceae</taxon>
        <taxon>Papilionoideae</taxon>
        <taxon>50 kb inversion clade</taxon>
        <taxon>dalbergioids sensu lato</taxon>
        <taxon>Dalbergieae</taxon>
        <taxon>Pterocarpus clade</taxon>
        <taxon>Stylosanthes</taxon>
    </lineage>
</organism>
<dbReference type="InterPro" id="IPR009057">
    <property type="entry name" value="Homeodomain-like_sf"/>
</dbReference>
<evidence type="ECO:0000313" key="9">
    <source>
        <dbReference type="Proteomes" id="UP001341840"/>
    </source>
</evidence>
<feature type="domain" description="Myb-like" evidence="6">
    <location>
        <begin position="66"/>
        <end position="116"/>
    </location>
</feature>
<dbReference type="SMART" id="SM00717">
    <property type="entry name" value="SANT"/>
    <property type="match status" value="2"/>
</dbReference>
<evidence type="ECO:0000313" key="8">
    <source>
        <dbReference type="EMBL" id="MED6144268.1"/>
    </source>
</evidence>
<dbReference type="Pfam" id="PF00249">
    <property type="entry name" value="Myb_DNA-binding"/>
    <property type="match status" value="2"/>
</dbReference>
<comment type="subcellular location">
    <subcellularLocation>
        <location evidence="1">Nucleus</location>
    </subcellularLocation>
</comment>
<protein>
    <submittedName>
        <fullName evidence="8">Uncharacterized protein</fullName>
    </submittedName>
</protein>
<dbReference type="PANTHER" id="PTHR47994:SF5">
    <property type="entry name" value="F14D16.11-RELATED"/>
    <property type="match status" value="1"/>
</dbReference>
<dbReference type="Proteomes" id="UP001341840">
    <property type="component" value="Unassembled WGS sequence"/>
</dbReference>
<keyword evidence="9" id="KW-1185">Reference proteome</keyword>
<dbReference type="InterPro" id="IPR001005">
    <property type="entry name" value="SANT/Myb"/>
</dbReference>
<evidence type="ECO:0000256" key="5">
    <source>
        <dbReference type="SAM" id="MobiDB-lite"/>
    </source>
</evidence>
<comment type="caution">
    <text evidence="8">The sequence shown here is derived from an EMBL/GenBank/DDBJ whole genome shotgun (WGS) entry which is preliminary data.</text>
</comment>
<dbReference type="EMBL" id="JASCZI010090658">
    <property type="protein sequence ID" value="MED6144268.1"/>
    <property type="molecule type" value="Genomic_DNA"/>
</dbReference>
<keyword evidence="3" id="KW-0238">DNA-binding</keyword>
<feature type="region of interest" description="Disordered" evidence="5">
    <location>
        <begin position="226"/>
        <end position="258"/>
    </location>
</feature>
<dbReference type="InterPro" id="IPR015495">
    <property type="entry name" value="Myb_TF_plants"/>
</dbReference>
<dbReference type="CDD" id="cd00167">
    <property type="entry name" value="SANT"/>
    <property type="match status" value="2"/>
</dbReference>
<reference evidence="8 9" key="1">
    <citation type="journal article" date="2023" name="Plants (Basel)">
        <title>Bridging the Gap: Combining Genomics and Transcriptomics Approaches to Understand Stylosanthes scabra, an Orphan Legume from the Brazilian Caatinga.</title>
        <authorList>
            <person name="Ferreira-Neto J.R.C."/>
            <person name="da Silva M.D."/>
            <person name="Binneck E."/>
            <person name="de Melo N.F."/>
            <person name="da Silva R.H."/>
            <person name="de Melo A.L.T.M."/>
            <person name="Pandolfi V."/>
            <person name="Bustamante F.O."/>
            <person name="Brasileiro-Vidal A.C."/>
            <person name="Benko-Iseppon A.M."/>
        </authorList>
    </citation>
    <scope>NUCLEOTIDE SEQUENCE [LARGE SCALE GENOMIC DNA]</scope>
    <source>
        <tissue evidence="8">Leaves</tissue>
    </source>
</reference>
<dbReference type="Gene3D" id="1.10.10.60">
    <property type="entry name" value="Homeodomain-like"/>
    <property type="match status" value="2"/>
</dbReference>
<evidence type="ECO:0000259" key="7">
    <source>
        <dbReference type="PROSITE" id="PS51294"/>
    </source>
</evidence>
<keyword evidence="4" id="KW-0539">Nucleus</keyword>
<proteinExistence type="predicted"/>
<keyword evidence="2" id="KW-0677">Repeat</keyword>
<dbReference type="PROSITE" id="PS51294">
    <property type="entry name" value="HTH_MYB"/>
    <property type="match status" value="2"/>
</dbReference>
<evidence type="ECO:0000256" key="4">
    <source>
        <dbReference type="ARBA" id="ARBA00023242"/>
    </source>
</evidence>
<sequence>MGRCLRCEDGSSSGGVKKGPWTPEEDQKLVHHIYKHGHRNWRLLPKLAGLNRCGKSCRLRWINYLRPGIKREKFSQEEEQTILHLHSILGNKWSTIASYLPWRTDNDIKNFWNTRLKKKLIQMGLDPVTHQPVIVDHYSSMVEQALRLQQELEAQLANLRCLQIQYLSNISSYDNLNGSIITNTEPFGSLNSISTISNENHNPVIHFPPQLDNNNHMLSQFFELPQEGEGGSGTTINNENSSWIIPPPSPSIAPDDVN</sequence>
<feature type="domain" description="HTH myb-type" evidence="7">
    <location>
        <begin position="16"/>
        <end position="69"/>
    </location>
</feature>
<name>A0ABU6T8B7_9FABA</name>
<feature type="domain" description="HTH myb-type" evidence="7">
    <location>
        <begin position="70"/>
        <end position="120"/>
    </location>
</feature>
<evidence type="ECO:0000259" key="6">
    <source>
        <dbReference type="PROSITE" id="PS50090"/>
    </source>
</evidence>
<evidence type="ECO:0000256" key="1">
    <source>
        <dbReference type="ARBA" id="ARBA00004123"/>
    </source>
</evidence>
<dbReference type="PANTHER" id="PTHR47994">
    <property type="entry name" value="F14D16.11-RELATED"/>
    <property type="match status" value="1"/>
</dbReference>
<evidence type="ECO:0000256" key="2">
    <source>
        <dbReference type="ARBA" id="ARBA00022737"/>
    </source>
</evidence>